<feature type="transmembrane region" description="Helical" evidence="1">
    <location>
        <begin position="27"/>
        <end position="46"/>
    </location>
</feature>
<protein>
    <recommendedName>
        <fullName evidence="4">Helix-hairpin-helix domain-containing protein</fullName>
    </recommendedName>
</protein>
<gene>
    <name evidence="2" type="ORF">JOE68_002108</name>
</gene>
<keyword evidence="3" id="KW-1185">Reference proteome</keyword>
<proteinExistence type="predicted"/>
<keyword evidence="1" id="KW-1133">Transmembrane helix</keyword>
<dbReference type="RefSeq" id="WP_307819619.1">
    <property type="nucleotide sequence ID" value="NZ_JAFBCL010000001.1"/>
</dbReference>
<evidence type="ECO:0000313" key="3">
    <source>
        <dbReference type="Proteomes" id="UP001195724"/>
    </source>
</evidence>
<dbReference type="Proteomes" id="UP001195724">
    <property type="component" value="Unassembled WGS sequence"/>
</dbReference>
<keyword evidence="1" id="KW-0472">Membrane</keyword>
<feature type="transmembrane region" description="Helical" evidence="1">
    <location>
        <begin position="58"/>
        <end position="79"/>
    </location>
</feature>
<keyword evidence="1" id="KW-0812">Transmembrane</keyword>
<evidence type="ECO:0000313" key="2">
    <source>
        <dbReference type="EMBL" id="MBM7811243.1"/>
    </source>
</evidence>
<reference evidence="2 3" key="1">
    <citation type="submission" date="2021-01" db="EMBL/GenBank/DDBJ databases">
        <title>Sequencing the genomes of 1000 actinobacteria strains.</title>
        <authorList>
            <person name="Klenk H.-P."/>
        </authorList>
    </citation>
    <scope>NUCLEOTIDE SEQUENCE [LARGE SCALE GENOMIC DNA]</scope>
    <source>
        <strain evidence="2 3">DSM 44581</strain>
    </source>
</reference>
<accession>A0ABS2S4T1</accession>
<sequence length="214" mass="23056">MVIASAGIFAAVPFAHAAHRLRRPSLRWWTALYAAAAIALLFIMPPSQDQSAASTTDLRSTIGGIGAIAVIVAACIQLSSIRRDVYGLPQPARPPQPPQPWAADPAVAAALALRAKREEARTLVARDPALARDLRIGRPDLPRQYDDGGLVDINTAPPSVIAQCCGLDAHAAEQINRARRQHPVPFQSVDELLVLAELDVTAWDLIRERAVVYS</sequence>
<evidence type="ECO:0008006" key="4">
    <source>
        <dbReference type="Google" id="ProtNLM"/>
    </source>
</evidence>
<dbReference type="EMBL" id="JAFBCL010000001">
    <property type="protein sequence ID" value="MBM7811243.1"/>
    <property type="molecule type" value="Genomic_DNA"/>
</dbReference>
<organism evidence="2 3">
    <name type="scientific">Saccharothrix algeriensis</name>
    <dbReference type="NCBI Taxonomy" id="173560"/>
    <lineage>
        <taxon>Bacteria</taxon>
        <taxon>Bacillati</taxon>
        <taxon>Actinomycetota</taxon>
        <taxon>Actinomycetes</taxon>
        <taxon>Pseudonocardiales</taxon>
        <taxon>Pseudonocardiaceae</taxon>
        <taxon>Saccharothrix</taxon>
    </lineage>
</organism>
<dbReference type="InterPro" id="IPR010994">
    <property type="entry name" value="RuvA_2-like"/>
</dbReference>
<evidence type="ECO:0000256" key="1">
    <source>
        <dbReference type="SAM" id="Phobius"/>
    </source>
</evidence>
<comment type="caution">
    <text evidence="2">The sequence shown here is derived from an EMBL/GenBank/DDBJ whole genome shotgun (WGS) entry which is preliminary data.</text>
</comment>
<dbReference type="SUPFAM" id="SSF47781">
    <property type="entry name" value="RuvA domain 2-like"/>
    <property type="match status" value="1"/>
</dbReference>
<name>A0ABS2S4T1_9PSEU</name>